<gene>
    <name evidence="1" type="ORF">FSP39_023609</name>
</gene>
<reference evidence="1" key="1">
    <citation type="submission" date="2019-08" db="EMBL/GenBank/DDBJ databases">
        <title>The improved chromosome-level genome for the pearl oyster Pinctada fucata martensii using PacBio sequencing and Hi-C.</title>
        <authorList>
            <person name="Zheng Z."/>
        </authorList>
    </citation>
    <scope>NUCLEOTIDE SEQUENCE</scope>
    <source>
        <strain evidence="1">ZZ-2019</strain>
        <tissue evidence="1">Adductor muscle</tissue>
    </source>
</reference>
<proteinExistence type="predicted"/>
<dbReference type="Proteomes" id="UP001186944">
    <property type="component" value="Unassembled WGS sequence"/>
</dbReference>
<dbReference type="AlphaFoldDB" id="A0AA89BJT5"/>
<name>A0AA89BJT5_PINIB</name>
<accession>A0AA89BJT5</accession>
<sequence>MIEEEEDNDDDLELSGRSTDTSVVTWTIHEDSELIQLEDSYMRNIDNKLVPVFGFTAKNSYAKYSTSSTESLKYEDGRTSVVLSDKFQSQPGPLMNSTRNDFHFVPEPKVDVCGDEEVTSMFEDPNHVTPENPLGLEQKAMIKKPTKAKKFSNIFKQNRLKQAAQVENSPTKKKLFSSEISKESHALGKIRIMKKLKQFGDTLRSTDKQNLKQLAIL</sequence>
<organism evidence="1 2">
    <name type="scientific">Pinctada imbricata</name>
    <name type="common">Atlantic pearl-oyster</name>
    <name type="synonym">Pinctada martensii</name>
    <dbReference type="NCBI Taxonomy" id="66713"/>
    <lineage>
        <taxon>Eukaryota</taxon>
        <taxon>Metazoa</taxon>
        <taxon>Spiralia</taxon>
        <taxon>Lophotrochozoa</taxon>
        <taxon>Mollusca</taxon>
        <taxon>Bivalvia</taxon>
        <taxon>Autobranchia</taxon>
        <taxon>Pteriomorphia</taxon>
        <taxon>Pterioida</taxon>
        <taxon>Pterioidea</taxon>
        <taxon>Pteriidae</taxon>
        <taxon>Pinctada</taxon>
    </lineage>
</organism>
<dbReference type="EMBL" id="VSWD01000013">
    <property type="protein sequence ID" value="KAK3085056.1"/>
    <property type="molecule type" value="Genomic_DNA"/>
</dbReference>
<evidence type="ECO:0000313" key="1">
    <source>
        <dbReference type="EMBL" id="KAK3085056.1"/>
    </source>
</evidence>
<protein>
    <submittedName>
        <fullName evidence="1">Uncharacterized protein</fullName>
    </submittedName>
</protein>
<evidence type="ECO:0000313" key="2">
    <source>
        <dbReference type="Proteomes" id="UP001186944"/>
    </source>
</evidence>
<keyword evidence="2" id="KW-1185">Reference proteome</keyword>
<comment type="caution">
    <text evidence="1">The sequence shown here is derived from an EMBL/GenBank/DDBJ whole genome shotgun (WGS) entry which is preliminary data.</text>
</comment>